<evidence type="ECO:0000313" key="2">
    <source>
        <dbReference type="Proteomes" id="UP000241421"/>
    </source>
</evidence>
<gene>
    <name evidence="1" type="ORF">C7C56_026415</name>
</gene>
<protein>
    <submittedName>
        <fullName evidence="1">Uncharacterized protein</fullName>
    </submittedName>
</protein>
<dbReference type="Proteomes" id="UP000241421">
    <property type="component" value="Unassembled WGS sequence"/>
</dbReference>
<dbReference type="AlphaFoldDB" id="A0A2U2HAY8"/>
<sequence length="66" mass="6817">MRIKIEMVTVVAILLGAITLAGVGVTDKFPQAARAESVGFDALAHAVFGGAAPAPQRQRSSPEQAQ</sequence>
<accession>A0A2U2HAY8</accession>
<reference evidence="1 2" key="1">
    <citation type="submission" date="2018-04" db="EMBL/GenBank/DDBJ databases">
        <title>Massilia violaceinigra sp. nov., a novel purple-pigmented bacterium isolated from Tianshan glacier, Xinjiang, China.</title>
        <authorList>
            <person name="Wang H."/>
        </authorList>
    </citation>
    <scope>NUCLEOTIDE SEQUENCE [LARGE SCALE GENOMIC DNA]</scope>
    <source>
        <strain evidence="1 2">B448-2</strain>
    </source>
</reference>
<evidence type="ECO:0000313" key="1">
    <source>
        <dbReference type="EMBL" id="PWF39969.1"/>
    </source>
</evidence>
<keyword evidence="2" id="KW-1185">Reference proteome</keyword>
<name>A0A2U2HAY8_9BURK</name>
<organism evidence="1 2">
    <name type="scientific">Massilia glaciei</name>
    <dbReference type="NCBI Taxonomy" id="1524097"/>
    <lineage>
        <taxon>Bacteria</taxon>
        <taxon>Pseudomonadati</taxon>
        <taxon>Pseudomonadota</taxon>
        <taxon>Betaproteobacteria</taxon>
        <taxon>Burkholderiales</taxon>
        <taxon>Oxalobacteraceae</taxon>
        <taxon>Telluria group</taxon>
        <taxon>Massilia</taxon>
    </lineage>
</organism>
<comment type="caution">
    <text evidence="1">The sequence shown here is derived from an EMBL/GenBank/DDBJ whole genome shotgun (WGS) entry which is preliminary data.</text>
</comment>
<dbReference type="EMBL" id="PXWF02000327">
    <property type="protein sequence ID" value="PWF39969.1"/>
    <property type="molecule type" value="Genomic_DNA"/>
</dbReference>
<proteinExistence type="predicted"/>